<comment type="subcellular location">
    <subcellularLocation>
        <location evidence="1">Membrane</location>
        <topology evidence="1">Multi-pass membrane protein</topology>
    </subcellularLocation>
</comment>
<dbReference type="EMBL" id="JAPJDO010000005">
    <property type="protein sequence ID" value="MCX2936647.1"/>
    <property type="molecule type" value="Genomic_DNA"/>
</dbReference>
<dbReference type="InterPro" id="IPR012506">
    <property type="entry name" value="TMEM86B-like"/>
</dbReference>
<evidence type="ECO:0000256" key="5">
    <source>
        <dbReference type="ARBA" id="ARBA00023136"/>
    </source>
</evidence>
<feature type="transmembrane region" description="Helical" evidence="6">
    <location>
        <begin position="223"/>
        <end position="242"/>
    </location>
</feature>
<gene>
    <name evidence="7" type="ORF">ORI27_08055</name>
</gene>
<protein>
    <submittedName>
        <fullName evidence="7">Lysoplasmalogenase</fullName>
    </submittedName>
</protein>
<proteinExistence type="inferred from homology"/>
<feature type="transmembrane region" description="Helical" evidence="6">
    <location>
        <begin position="23"/>
        <end position="45"/>
    </location>
</feature>
<reference evidence="7 8" key="1">
    <citation type="submission" date="2022-11" db="EMBL/GenBank/DDBJ databases">
        <title>Mycobacterium sp. nov.</title>
        <authorList>
            <person name="Papic B."/>
            <person name="Spicic S."/>
            <person name="Duvnjak S."/>
        </authorList>
    </citation>
    <scope>NUCLEOTIDE SEQUENCE [LARGE SCALE GENOMIC DNA]</scope>
    <source>
        <strain evidence="7 8">CVI_P4</strain>
    </source>
</reference>
<name>A0ABT3SAW9_9MYCO</name>
<keyword evidence="3 6" id="KW-0812">Transmembrane</keyword>
<organism evidence="7 8">
    <name type="scientific">Mycobacterium pinniadriaticum</name>
    <dbReference type="NCBI Taxonomy" id="2994102"/>
    <lineage>
        <taxon>Bacteria</taxon>
        <taxon>Bacillati</taxon>
        <taxon>Actinomycetota</taxon>
        <taxon>Actinomycetes</taxon>
        <taxon>Mycobacteriales</taxon>
        <taxon>Mycobacteriaceae</taxon>
        <taxon>Mycobacterium</taxon>
    </lineage>
</organism>
<keyword evidence="4 6" id="KW-1133">Transmembrane helix</keyword>
<feature type="transmembrane region" description="Helical" evidence="6">
    <location>
        <begin position="60"/>
        <end position="79"/>
    </location>
</feature>
<feature type="transmembrane region" description="Helical" evidence="6">
    <location>
        <begin position="190"/>
        <end position="211"/>
    </location>
</feature>
<dbReference type="Proteomes" id="UP001300745">
    <property type="component" value="Unassembled WGS sequence"/>
</dbReference>
<evidence type="ECO:0000256" key="4">
    <source>
        <dbReference type="ARBA" id="ARBA00022989"/>
    </source>
</evidence>
<dbReference type="Pfam" id="PF07947">
    <property type="entry name" value="YhhN"/>
    <property type="match status" value="1"/>
</dbReference>
<evidence type="ECO:0000256" key="6">
    <source>
        <dbReference type="SAM" id="Phobius"/>
    </source>
</evidence>
<evidence type="ECO:0000256" key="1">
    <source>
        <dbReference type="ARBA" id="ARBA00004141"/>
    </source>
</evidence>
<feature type="transmembrane region" description="Helical" evidence="6">
    <location>
        <begin position="136"/>
        <end position="156"/>
    </location>
</feature>
<dbReference type="PANTHER" id="PTHR31885:SF6">
    <property type="entry name" value="GH04784P"/>
    <property type="match status" value="1"/>
</dbReference>
<evidence type="ECO:0000313" key="8">
    <source>
        <dbReference type="Proteomes" id="UP001300745"/>
    </source>
</evidence>
<dbReference type="RefSeq" id="WP_265996234.1">
    <property type="nucleotide sequence ID" value="NZ_JAPJDN010000005.1"/>
</dbReference>
<feature type="transmembrane region" description="Helical" evidence="6">
    <location>
        <begin position="110"/>
        <end position="129"/>
    </location>
</feature>
<keyword evidence="8" id="KW-1185">Reference proteome</keyword>
<evidence type="ECO:0000313" key="7">
    <source>
        <dbReference type="EMBL" id="MCX2936647.1"/>
    </source>
</evidence>
<comment type="similarity">
    <text evidence="2">Belongs to the TMEM86 family.</text>
</comment>
<evidence type="ECO:0000256" key="2">
    <source>
        <dbReference type="ARBA" id="ARBA00007375"/>
    </source>
</evidence>
<evidence type="ECO:0000256" key="3">
    <source>
        <dbReference type="ARBA" id="ARBA00022692"/>
    </source>
</evidence>
<sequence>MASTGGRSKLGISPPYVRTPTRWWLAGAAAAIGYGIFLVVAALGLPDNAELTGRFTGQPAVKALMAVLLAVAALGHPIVRERRWLVAALLFSAGGDFFLAMPWWQPSFVLGLGSFLVTHLCYLGALLPLRGSSRPRLAASAVVLVACVGLLVWFWPRLVADGLTIPVTVYIAVLGAMVCAALLARLPTPWTALGAVCFAVSDGMIGIGRFILDSPALEVPIWWVYATSQVLITAGFFFGRAVD</sequence>
<feature type="transmembrane region" description="Helical" evidence="6">
    <location>
        <begin position="162"/>
        <end position="183"/>
    </location>
</feature>
<dbReference type="PANTHER" id="PTHR31885">
    <property type="entry name" value="GH04784P"/>
    <property type="match status" value="1"/>
</dbReference>
<accession>A0ABT3SAW9</accession>
<comment type="caution">
    <text evidence="7">The sequence shown here is derived from an EMBL/GenBank/DDBJ whole genome shotgun (WGS) entry which is preliminary data.</text>
</comment>
<keyword evidence="5 6" id="KW-0472">Membrane</keyword>
<feature type="transmembrane region" description="Helical" evidence="6">
    <location>
        <begin position="84"/>
        <end position="104"/>
    </location>
</feature>